<keyword evidence="2" id="KW-1185">Reference proteome</keyword>
<dbReference type="AlphaFoldDB" id="A0A2H3DVD9"/>
<accession>A0A2H3DVD9</accession>
<protein>
    <submittedName>
        <fullName evidence="1">Uncharacterized protein</fullName>
    </submittedName>
</protein>
<dbReference type="Gene3D" id="1.20.1280.50">
    <property type="match status" value="1"/>
</dbReference>
<proteinExistence type="predicted"/>
<evidence type="ECO:0000313" key="2">
    <source>
        <dbReference type="Proteomes" id="UP000217790"/>
    </source>
</evidence>
<dbReference type="Proteomes" id="UP000217790">
    <property type="component" value="Unassembled WGS sequence"/>
</dbReference>
<name>A0A2H3DVD9_ARMGA</name>
<reference evidence="2" key="1">
    <citation type="journal article" date="2017" name="Nat. Ecol. Evol.">
        <title>Genome expansion and lineage-specific genetic innovations in the forest pathogenic fungi Armillaria.</title>
        <authorList>
            <person name="Sipos G."/>
            <person name="Prasanna A.N."/>
            <person name="Walter M.C."/>
            <person name="O'Connor E."/>
            <person name="Balint B."/>
            <person name="Krizsan K."/>
            <person name="Kiss B."/>
            <person name="Hess J."/>
            <person name="Varga T."/>
            <person name="Slot J."/>
            <person name="Riley R."/>
            <person name="Boka B."/>
            <person name="Rigling D."/>
            <person name="Barry K."/>
            <person name="Lee J."/>
            <person name="Mihaltcheva S."/>
            <person name="LaButti K."/>
            <person name="Lipzen A."/>
            <person name="Waldron R."/>
            <person name="Moloney N.M."/>
            <person name="Sperisen C."/>
            <person name="Kredics L."/>
            <person name="Vagvoelgyi C."/>
            <person name="Patrignani A."/>
            <person name="Fitzpatrick D."/>
            <person name="Nagy I."/>
            <person name="Doyle S."/>
            <person name="Anderson J.B."/>
            <person name="Grigoriev I.V."/>
            <person name="Gueldener U."/>
            <person name="Muensterkoetter M."/>
            <person name="Nagy L.G."/>
        </authorList>
    </citation>
    <scope>NUCLEOTIDE SEQUENCE [LARGE SCALE GENOMIC DNA]</scope>
    <source>
        <strain evidence="2">Ar21-2</strain>
    </source>
</reference>
<dbReference type="InParanoid" id="A0A2H3DVD9"/>
<gene>
    <name evidence="1" type="ORF">ARMGADRAFT_930968</name>
</gene>
<feature type="non-terminal residue" evidence="1">
    <location>
        <position position="101"/>
    </location>
</feature>
<sequence>MYTGSSPSGDDFQQARNVRGKLVKYLTRLDAEKKSMEEALAVYERVLAPVRRLPPEILMEIFTWTRNSQSYYAHRMKGSPWVVSHVCTTWRAAALSCPELW</sequence>
<dbReference type="EMBL" id="KZ293659">
    <property type="protein sequence ID" value="PBK92243.1"/>
    <property type="molecule type" value="Genomic_DNA"/>
</dbReference>
<evidence type="ECO:0000313" key="1">
    <source>
        <dbReference type="EMBL" id="PBK92243.1"/>
    </source>
</evidence>
<dbReference type="OrthoDB" id="3229088at2759"/>
<dbReference type="OMA" id="LTHVCAV"/>
<organism evidence="1 2">
    <name type="scientific">Armillaria gallica</name>
    <name type="common">Bulbous honey fungus</name>
    <name type="synonym">Armillaria bulbosa</name>
    <dbReference type="NCBI Taxonomy" id="47427"/>
    <lineage>
        <taxon>Eukaryota</taxon>
        <taxon>Fungi</taxon>
        <taxon>Dikarya</taxon>
        <taxon>Basidiomycota</taxon>
        <taxon>Agaricomycotina</taxon>
        <taxon>Agaricomycetes</taxon>
        <taxon>Agaricomycetidae</taxon>
        <taxon>Agaricales</taxon>
        <taxon>Marasmiineae</taxon>
        <taxon>Physalacriaceae</taxon>
        <taxon>Armillaria</taxon>
    </lineage>
</organism>